<dbReference type="Proteomes" id="UP000184404">
    <property type="component" value="Unassembled WGS sequence"/>
</dbReference>
<sequence length="835" mass="90158">MATVKKTTTETAAAKTTKKTAAAKAKKETVITSVPEAAPEEQAAAPTRKRAAKTTKTAKKTTKRKTTKKKTASAAEKKPRKERIFALDIGTRSVIGIVAEQESDGSLTLLDTEREEHKTRAMLDGQIHDVPQVAAVIKDVKKALEKRVGVLHNVAVAAAGRALYTTTAESEMEVSGIITAEQERRLDFAGVQAAQTKLATGGTVDDPTRYYCVGYSTIRYTLDDVQLKTLVGQRGKIAKASVIATFLPRQVIDSMDSALQSVNLGMRAITLEPIAAINVLIPPTMRHLNLVLVDIGAGTSDVAITKNGSVIAYGMVPQAGDEITEAISQRFLLDFNVAEHIKREAADGREVEFDDILGMHYKLKPKDIIEPILPNIEKLAEAIAKQIIDLNGSEPQAVLLVGGGALTPRLSDILTEVLKLPKGRVAVRHPEKIEGVSELPDELKLPDAVTPLGILKIASLNTLHFLTVYVNDIEYRLFNFRDLTVSDALLNAGIQLKKFNGKPGLGIMVTVEGQSKFFPGTMGTLAKLTMNGEEAALDTPISDGSRITIEPGQDGVIPHITLADVLDTPPSFVVYINGEETVLTPQVLLNQTPTPLDHALKDGDVITAKKLRTIGETLAAAGFSPTGRKVPYTLNGSSSQYTAAPEIRVDDEPVTLSTEVHEGDRIDYELPKEPKLGDVLDISELEASLVIDFNGEEKHIPSAVVSLEVNGRPATTNTILTEGSSVRYTKSERRATNVADAMAAVGFVPPSATSRVTVEILVNKKPAQFTDPIKNGDSLDINVKPIGEGKTPLPEPEPKLKESLLGDYLSKLKDDKEKAPAQKEEKTDPWKKFHS</sequence>
<dbReference type="PANTHER" id="PTHR32432:SF3">
    <property type="entry name" value="ETHANOLAMINE UTILIZATION PROTEIN EUTJ"/>
    <property type="match status" value="1"/>
</dbReference>
<reference evidence="3 4" key="1">
    <citation type="submission" date="2016-11" db="EMBL/GenBank/DDBJ databases">
        <authorList>
            <person name="Jaros S."/>
            <person name="Januszkiewicz K."/>
            <person name="Wedrychowicz H."/>
        </authorList>
    </citation>
    <scope>NUCLEOTIDE SEQUENCE [LARGE SCALE GENOMIC DNA]</scope>
    <source>
        <strain evidence="3 4">DSM 10502</strain>
    </source>
</reference>
<feature type="compositionally biased region" description="Basic residues" evidence="1">
    <location>
        <begin position="47"/>
        <end position="71"/>
    </location>
</feature>
<dbReference type="PANTHER" id="PTHR32432">
    <property type="entry name" value="CELL DIVISION PROTEIN FTSA-RELATED"/>
    <property type="match status" value="1"/>
</dbReference>
<organism evidence="3 4">
    <name type="scientific">Schwartzia succinivorans DSM 10502</name>
    <dbReference type="NCBI Taxonomy" id="1123243"/>
    <lineage>
        <taxon>Bacteria</taxon>
        <taxon>Bacillati</taxon>
        <taxon>Bacillota</taxon>
        <taxon>Negativicutes</taxon>
        <taxon>Selenomonadales</taxon>
        <taxon>Selenomonadaceae</taxon>
        <taxon>Schwartzia</taxon>
    </lineage>
</organism>
<dbReference type="InterPro" id="IPR003494">
    <property type="entry name" value="SHS2_FtsA"/>
</dbReference>
<dbReference type="Pfam" id="PF14450">
    <property type="entry name" value="FtsA"/>
    <property type="match status" value="1"/>
</dbReference>
<dbReference type="SMART" id="SM00842">
    <property type="entry name" value="FtsA"/>
    <property type="match status" value="1"/>
</dbReference>
<evidence type="ECO:0000256" key="1">
    <source>
        <dbReference type="SAM" id="MobiDB-lite"/>
    </source>
</evidence>
<feature type="domain" description="SHS2" evidence="2">
    <location>
        <begin position="84"/>
        <end position="280"/>
    </location>
</feature>
<feature type="region of interest" description="Disordered" evidence="1">
    <location>
        <begin position="811"/>
        <end position="835"/>
    </location>
</feature>
<dbReference type="STRING" id="1123243.SAMN02745190_01755"/>
<dbReference type="InterPro" id="IPR050696">
    <property type="entry name" value="FtsA/MreB"/>
</dbReference>
<dbReference type="GO" id="GO:0051301">
    <property type="term" value="P:cell division"/>
    <property type="evidence" value="ECO:0007669"/>
    <property type="project" value="UniProtKB-KW"/>
</dbReference>
<feature type="compositionally biased region" description="Low complexity" evidence="1">
    <location>
        <begin position="35"/>
        <end position="46"/>
    </location>
</feature>
<feature type="region of interest" description="Disordered" evidence="1">
    <location>
        <begin position="1"/>
        <end position="79"/>
    </location>
</feature>
<evidence type="ECO:0000313" key="3">
    <source>
        <dbReference type="EMBL" id="SHF05210.1"/>
    </source>
</evidence>
<gene>
    <name evidence="3" type="ORF">SAMN02745190_01755</name>
</gene>
<dbReference type="OrthoDB" id="9768127at2"/>
<dbReference type="CDD" id="cd24004">
    <property type="entry name" value="ASKHA_NBD_PilM-like"/>
    <property type="match status" value="1"/>
</dbReference>
<dbReference type="Gene3D" id="3.30.420.40">
    <property type="match status" value="2"/>
</dbReference>
<name>A0A1M4YHK7_9FIRM</name>
<dbReference type="RefSeq" id="WP_072935839.1">
    <property type="nucleotide sequence ID" value="NZ_FQUG01000006.1"/>
</dbReference>
<keyword evidence="3" id="KW-0131">Cell cycle</keyword>
<keyword evidence="3" id="KW-0132">Cell division</keyword>
<proteinExistence type="predicted"/>
<feature type="compositionally biased region" description="Low complexity" evidence="1">
    <location>
        <begin position="1"/>
        <end position="23"/>
    </location>
</feature>
<accession>A0A1M4YHK7</accession>
<dbReference type="AlphaFoldDB" id="A0A1M4YHK7"/>
<evidence type="ECO:0000313" key="4">
    <source>
        <dbReference type="Proteomes" id="UP000184404"/>
    </source>
</evidence>
<evidence type="ECO:0000259" key="2">
    <source>
        <dbReference type="SMART" id="SM00842"/>
    </source>
</evidence>
<dbReference type="EMBL" id="FQUG01000006">
    <property type="protein sequence ID" value="SHF05210.1"/>
    <property type="molecule type" value="Genomic_DNA"/>
</dbReference>
<keyword evidence="4" id="KW-1185">Reference proteome</keyword>
<dbReference type="InterPro" id="IPR043129">
    <property type="entry name" value="ATPase_NBD"/>
</dbReference>
<protein>
    <submittedName>
        <fullName evidence="3">Cell division protein FtsA</fullName>
    </submittedName>
</protein>
<dbReference type="SUPFAM" id="SSF53067">
    <property type="entry name" value="Actin-like ATPase domain"/>
    <property type="match status" value="2"/>
</dbReference>